<comment type="caution">
    <text evidence="1">The sequence shown here is derived from an EMBL/GenBank/DDBJ whole genome shotgun (WGS) entry which is preliminary data.</text>
</comment>
<proteinExistence type="predicted"/>
<keyword evidence="2" id="KW-1185">Reference proteome</keyword>
<name>A0A3P1B2A8_9FLAO</name>
<gene>
    <name evidence="1" type="ORF">EG242_06860</name>
</gene>
<accession>A0A3P1B2A8</accession>
<reference evidence="1 2" key="1">
    <citation type="submission" date="2018-11" db="EMBL/GenBank/DDBJ databases">
        <title>Flavobacterium sp. nov., YIM 102796 draft genome.</title>
        <authorList>
            <person name="Li G."/>
            <person name="Jiang Y."/>
        </authorList>
    </citation>
    <scope>NUCLEOTIDE SEQUENCE [LARGE SCALE GENOMIC DNA]</scope>
    <source>
        <strain evidence="1 2">YIM 102796</strain>
    </source>
</reference>
<evidence type="ECO:0008006" key="3">
    <source>
        <dbReference type="Google" id="ProtNLM"/>
    </source>
</evidence>
<sequence length="73" mass="8871">MDSNSLKQVNYKLKQLPEKFLEEVERYIDFLTFKHKQESEDIPQWQKDLVLKRIKEAKKPVDAFDMLDELENE</sequence>
<organism evidence="1 2">
    <name type="scientific">Paenimyroides viscosum</name>
    <dbReference type="NCBI Taxonomy" id="2488729"/>
    <lineage>
        <taxon>Bacteria</taxon>
        <taxon>Pseudomonadati</taxon>
        <taxon>Bacteroidota</taxon>
        <taxon>Flavobacteriia</taxon>
        <taxon>Flavobacteriales</taxon>
        <taxon>Flavobacteriaceae</taxon>
        <taxon>Paenimyroides</taxon>
    </lineage>
</organism>
<dbReference type="Proteomes" id="UP000268372">
    <property type="component" value="Unassembled WGS sequence"/>
</dbReference>
<dbReference type="AlphaFoldDB" id="A0A3P1B2A8"/>
<evidence type="ECO:0000313" key="2">
    <source>
        <dbReference type="Proteomes" id="UP000268372"/>
    </source>
</evidence>
<dbReference type="RefSeq" id="WP_124899162.1">
    <property type="nucleotide sequence ID" value="NZ_RQTJ01000011.1"/>
</dbReference>
<protein>
    <recommendedName>
        <fullName evidence="3">DUF2281 domain-containing protein</fullName>
    </recommendedName>
</protein>
<dbReference type="EMBL" id="RQTJ01000011">
    <property type="protein sequence ID" value="RRA95118.1"/>
    <property type="molecule type" value="Genomic_DNA"/>
</dbReference>
<evidence type="ECO:0000313" key="1">
    <source>
        <dbReference type="EMBL" id="RRA95118.1"/>
    </source>
</evidence>
<dbReference type="OrthoDB" id="1263110at2"/>